<dbReference type="AlphaFoldDB" id="A0A6V7HFN2"/>
<feature type="compositionally biased region" description="Basic and acidic residues" evidence="1">
    <location>
        <begin position="16"/>
        <end position="33"/>
    </location>
</feature>
<comment type="caution">
    <text evidence="2">The sequence shown here is derived from an EMBL/GenBank/DDBJ whole genome shotgun (WGS) entry which is preliminary data.</text>
</comment>
<sequence>MHGRRRKADCRKYKKWKEGQARASKQTEKGMEKRKLRELAIDGLAEAGEMEEVAPSKTVSKVRYRKCRKGRTKETPWKCIRKLVRHISCAELVLGCIKPSLEERKYLLHPRHIGCVGLGVDIAPETPKNWRIDNARILGVKLTAKDKEEVKKYQPQALKAI</sequence>
<evidence type="ECO:0000256" key="1">
    <source>
        <dbReference type="SAM" id="MobiDB-lite"/>
    </source>
</evidence>
<dbReference type="Proteomes" id="UP000752696">
    <property type="component" value="Unassembled WGS sequence"/>
</dbReference>
<reference evidence="2" key="1">
    <citation type="submission" date="2020-07" db="EMBL/GenBank/DDBJ databases">
        <authorList>
            <person name="Nazaruddin N."/>
        </authorList>
    </citation>
    <scope>NUCLEOTIDE SEQUENCE</scope>
</reference>
<feature type="region of interest" description="Disordered" evidence="1">
    <location>
        <begin position="1"/>
        <end position="33"/>
    </location>
</feature>
<evidence type="ECO:0000313" key="2">
    <source>
        <dbReference type="EMBL" id="CAD1478158.1"/>
    </source>
</evidence>
<protein>
    <submittedName>
        <fullName evidence="2">Uncharacterized protein</fullName>
    </submittedName>
</protein>
<keyword evidence="3" id="KW-1185">Reference proteome</keyword>
<organism evidence="2 3">
    <name type="scientific">Heterotrigona itama</name>
    <dbReference type="NCBI Taxonomy" id="395501"/>
    <lineage>
        <taxon>Eukaryota</taxon>
        <taxon>Metazoa</taxon>
        <taxon>Ecdysozoa</taxon>
        <taxon>Arthropoda</taxon>
        <taxon>Hexapoda</taxon>
        <taxon>Insecta</taxon>
        <taxon>Pterygota</taxon>
        <taxon>Neoptera</taxon>
        <taxon>Endopterygota</taxon>
        <taxon>Hymenoptera</taxon>
        <taxon>Apocrita</taxon>
        <taxon>Aculeata</taxon>
        <taxon>Apoidea</taxon>
        <taxon>Anthophila</taxon>
        <taxon>Apidae</taxon>
        <taxon>Heterotrigona</taxon>
    </lineage>
</organism>
<dbReference type="OrthoDB" id="7609981at2759"/>
<evidence type="ECO:0000313" key="3">
    <source>
        <dbReference type="Proteomes" id="UP000752696"/>
    </source>
</evidence>
<proteinExistence type="predicted"/>
<gene>
    <name evidence="2" type="ORF">MHI_LOCUS781523</name>
</gene>
<name>A0A6V7HFN2_9HYME</name>
<dbReference type="EMBL" id="CAJDYZ010010557">
    <property type="protein sequence ID" value="CAD1478158.1"/>
    <property type="molecule type" value="Genomic_DNA"/>
</dbReference>
<accession>A0A6V7HFN2</accession>
<feature type="compositionally biased region" description="Basic residues" evidence="1">
    <location>
        <begin position="1"/>
        <end position="15"/>
    </location>
</feature>